<comment type="caution">
    <text evidence="2">The sequence shown here is derived from an EMBL/GenBank/DDBJ whole genome shotgun (WGS) entry which is preliminary data.</text>
</comment>
<dbReference type="EMBL" id="MU250530">
    <property type="protein sequence ID" value="KAG7448197.1"/>
    <property type="molecule type" value="Genomic_DNA"/>
</dbReference>
<protein>
    <submittedName>
        <fullName evidence="2">Uncharacterized protein</fullName>
    </submittedName>
</protein>
<dbReference type="Proteomes" id="UP000812287">
    <property type="component" value="Unassembled WGS sequence"/>
</dbReference>
<evidence type="ECO:0000256" key="1">
    <source>
        <dbReference type="SAM" id="MobiDB-lite"/>
    </source>
</evidence>
<gene>
    <name evidence="2" type="ORF">BT62DRAFT_1003995</name>
</gene>
<reference evidence="2" key="1">
    <citation type="submission" date="2020-11" db="EMBL/GenBank/DDBJ databases">
        <title>Adaptations for nitrogen fixation in a non-lichenized fungal sporocarp promotes dispersal by wood-feeding termites.</title>
        <authorList>
            <consortium name="DOE Joint Genome Institute"/>
            <person name="Koch R.A."/>
            <person name="Yoon G."/>
            <person name="Arayal U."/>
            <person name="Lail K."/>
            <person name="Amirebrahimi M."/>
            <person name="Labutti K."/>
            <person name="Lipzen A."/>
            <person name="Riley R."/>
            <person name="Barry K."/>
            <person name="Henrissat B."/>
            <person name="Grigoriev I.V."/>
            <person name="Herr J.R."/>
            <person name="Aime M.C."/>
        </authorList>
    </citation>
    <scope>NUCLEOTIDE SEQUENCE</scope>
    <source>
        <strain evidence="2">MCA 3950</strain>
    </source>
</reference>
<dbReference type="GeneID" id="66099278"/>
<proteinExistence type="predicted"/>
<dbReference type="RefSeq" id="XP_043041697.1">
    <property type="nucleotide sequence ID" value="XM_043176991.1"/>
</dbReference>
<evidence type="ECO:0000313" key="3">
    <source>
        <dbReference type="Proteomes" id="UP000812287"/>
    </source>
</evidence>
<dbReference type="AlphaFoldDB" id="A0A9P7VX58"/>
<name>A0A9P7VX58_9AGAR</name>
<accession>A0A9P7VX58</accession>
<organism evidence="2 3">
    <name type="scientific">Guyanagaster necrorhizus</name>
    <dbReference type="NCBI Taxonomy" id="856835"/>
    <lineage>
        <taxon>Eukaryota</taxon>
        <taxon>Fungi</taxon>
        <taxon>Dikarya</taxon>
        <taxon>Basidiomycota</taxon>
        <taxon>Agaricomycotina</taxon>
        <taxon>Agaricomycetes</taxon>
        <taxon>Agaricomycetidae</taxon>
        <taxon>Agaricales</taxon>
        <taxon>Marasmiineae</taxon>
        <taxon>Physalacriaceae</taxon>
        <taxon>Guyanagaster</taxon>
    </lineage>
</organism>
<evidence type="ECO:0000313" key="2">
    <source>
        <dbReference type="EMBL" id="KAG7448197.1"/>
    </source>
</evidence>
<feature type="region of interest" description="Disordered" evidence="1">
    <location>
        <begin position="49"/>
        <end position="73"/>
    </location>
</feature>
<sequence length="168" mass="18590">MLQIHVLQGWELIEDLEKLPQRLKAASYEFQRGDAVAVWKKGTVGLETSAPDSNRALTPVNAPKSARPADEAAGQKGRLVIEFRTEVNDLLKDFERKRGSSLPISAIAESKRARAISTFNSNFVNRGSVSQDLGQEDLPQSNPFQLNNFPTPTSITRNLTGKQLCSPW</sequence>
<keyword evidence="3" id="KW-1185">Reference proteome</keyword>